<protein>
    <submittedName>
        <fullName evidence="2 3">Uncharacterized protein</fullName>
    </submittedName>
</protein>
<dbReference type="PaxDb" id="6945-B7PAU6"/>
<evidence type="ECO:0000313" key="4">
    <source>
        <dbReference type="Proteomes" id="UP000001555"/>
    </source>
</evidence>
<dbReference type="HOGENOM" id="CLU_2064023_0_0_1"/>
<evidence type="ECO:0000256" key="1">
    <source>
        <dbReference type="SAM" id="Phobius"/>
    </source>
</evidence>
<name>B7PAU6_IXOSC</name>
<dbReference type="VEuPathDB" id="VectorBase:ISCW017304"/>
<sequence length="119" mass="13671">MWRQVFKEASVAAICFTLSAGCRMRNSFARLTFARVTQCWTSAQWGDIGCQIGGLNLSWDRGFRQPDFAVQSVSVFLLFFWGWGGRGPVFCEIWVFTKCRVFLLCVSVFLSVDFYVFSF</sequence>
<feature type="transmembrane region" description="Helical" evidence="1">
    <location>
        <begin position="101"/>
        <end position="118"/>
    </location>
</feature>
<dbReference type="EnsemblMetazoa" id="ISCW017304-RA">
    <property type="protein sequence ID" value="ISCW017304-PA"/>
    <property type="gene ID" value="ISCW017304"/>
</dbReference>
<evidence type="ECO:0000313" key="3">
    <source>
        <dbReference type="EnsemblMetazoa" id="ISCW017304-PA"/>
    </source>
</evidence>
<keyword evidence="1" id="KW-0812">Transmembrane</keyword>
<dbReference type="EMBL" id="DS673027">
    <property type="protein sequence ID" value="EEC03718.1"/>
    <property type="molecule type" value="Genomic_DNA"/>
</dbReference>
<dbReference type="EMBL" id="ABJB011135572">
    <property type="status" value="NOT_ANNOTATED_CDS"/>
    <property type="molecule type" value="Genomic_DNA"/>
</dbReference>
<dbReference type="Proteomes" id="UP000001555">
    <property type="component" value="Unassembled WGS sequence"/>
</dbReference>
<keyword evidence="1" id="KW-0472">Membrane</keyword>
<dbReference type="PROSITE" id="PS51257">
    <property type="entry name" value="PROKAR_LIPOPROTEIN"/>
    <property type="match status" value="1"/>
</dbReference>
<reference evidence="3" key="2">
    <citation type="submission" date="2020-05" db="UniProtKB">
        <authorList>
            <consortium name="EnsemblMetazoa"/>
        </authorList>
    </citation>
    <scope>IDENTIFICATION</scope>
    <source>
        <strain evidence="3">wikel</strain>
    </source>
</reference>
<dbReference type="InParanoid" id="B7PAU6"/>
<dbReference type="AlphaFoldDB" id="B7PAU6"/>
<reference evidence="2 4" key="1">
    <citation type="submission" date="2008-03" db="EMBL/GenBank/DDBJ databases">
        <title>Annotation of Ixodes scapularis.</title>
        <authorList>
            <consortium name="Ixodes scapularis Genome Project Consortium"/>
            <person name="Caler E."/>
            <person name="Hannick L.I."/>
            <person name="Bidwell S."/>
            <person name="Joardar V."/>
            <person name="Thiagarajan M."/>
            <person name="Amedeo P."/>
            <person name="Galinsky K.J."/>
            <person name="Schobel S."/>
            <person name="Inman J."/>
            <person name="Hostetler J."/>
            <person name="Miller J."/>
            <person name="Hammond M."/>
            <person name="Megy K."/>
            <person name="Lawson D."/>
            <person name="Kodira C."/>
            <person name="Sutton G."/>
            <person name="Meyer J."/>
            <person name="Hill C.A."/>
            <person name="Birren B."/>
            <person name="Nene V."/>
            <person name="Collins F."/>
            <person name="Alarcon-Chaidez F."/>
            <person name="Wikel S."/>
            <person name="Strausberg R."/>
        </authorList>
    </citation>
    <scope>NUCLEOTIDE SEQUENCE [LARGE SCALE GENOMIC DNA]</scope>
    <source>
        <strain evidence="4">Wikel</strain>
        <strain evidence="2">Wikel colony</strain>
    </source>
</reference>
<dbReference type="VEuPathDB" id="VectorBase:ISCI017304"/>
<proteinExistence type="predicted"/>
<gene>
    <name evidence="2" type="ORF">IscW_ISCW017304</name>
</gene>
<evidence type="ECO:0000313" key="2">
    <source>
        <dbReference type="EMBL" id="EEC03718.1"/>
    </source>
</evidence>
<keyword evidence="4" id="KW-1185">Reference proteome</keyword>
<accession>B7PAU6</accession>
<keyword evidence="1" id="KW-1133">Transmembrane helix</keyword>
<organism>
    <name type="scientific">Ixodes scapularis</name>
    <name type="common">Black-legged tick</name>
    <name type="synonym">Deer tick</name>
    <dbReference type="NCBI Taxonomy" id="6945"/>
    <lineage>
        <taxon>Eukaryota</taxon>
        <taxon>Metazoa</taxon>
        <taxon>Ecdysozoa</taxon>
        <taxon>Arthropoda</taxon>
        <taxon>Chelicerata</taxon>
        <taxon>Arachnida</taxon>
        <taxon>Acari</taxon>
        <taxon>Parasitiformes</taxon>
        <taxon>Ixodida</taxon>
        <taxon>Ixodoidea</taxon>
        <taxon>Ixodidae</taxon>
        <taxon>Ixodinae</taxon>
        <taxon>Ixodes</taxon>
    </lineage>
</organism>
<feature type="transmembrane region" description="Helical" evidence="1">
    <location>
        <begin position="68"/>
        <end position="89"/>
    </location>
</feature>